<keyword evidence="1" id="KW-0812">Transmembrane</keyword>
<proteinExistence type="predicted"/>
<keyword evidence="1" id="KW-0472">Membrane</keyword>
<dbReference type="Proteomes" id="UP000007599">
    <property type="component" value="Chromosome I"/>
</dbReference>
<keyword evidence="1" id="KW-1133">Transmembrane helix</keyword>
<accession>H8XUY9</accession>
<gene>
    <name evidence="3" type="ordered locus">KQS_09940</name>
</gene>
<keyword evidence="4" id="KW-1185">Reference proteome</keyword>
<dbReference type="GO" id="GO:0005886">
    <property type="term" value="C:plasma membrane"/>
    <property type="evidence" value="ECO:0007669"/>
    <property type="project" value="TreeGrafter"/>
</dbReference>
<dbReference type="PATRIC" id="fig|1094466.5.peg.1951"/>
<dbReference type="RefSeq" id="WP_014389035.1">
    <property type="nucleotide sequence ID" value="NC_017025.1"/>
</dbReference>
<reference evidence="4" key="2">
    <citation type="submission" date="2012-03" db="EMBL/GenBank/DDBJ databases">
        <title>Complete genome sequence of Flavobacterium indicum GPTSA100-9T, isolated from warm spring water.</title>
        <authorList>
            <person name="Barbier P."/>
            <person name="Houel A."/>
            <person name="Loux V."/>
            <person name="Poulain J."/>
            <person name="Bernardet J.-F."/>
            <person name="Touchon M."/>
            <person name="Duchaud E."/>
        </authorList>
    </citation>
    <scope>NUCLEOTIDE SEQUENCE [LARGE SCALE GENOMIC DNA]</scope>
    <source>
        <strain evidence="4">DSM 17447 / CIP 109464 / GPTSA100-9</strain>
    </source>
</reference>
<dbReference type="EMBL" id="HE774682">
    <property type="protein sequence ID" value="CCG53917.1"/>
    <property type="molecule type" value="Genomic_DNA"/>
</dbReference>
<dbReference type="OrthoDB" id="9782395at2"/>
<feature type="domain" description="DUF218" evidence="2">
    <location>
        <begin position="49"/>
        <end position="168"/>
    </location>
</feature>
<feature type="transmembrane region" description="Helical" evidence="1">
    <location>
        <begin position="12"/>
        <end position="31"/>
    </location>
</feature>
<dbReference type="PANTHER" id="PTHR30336">
    <property type="entry name" value="INNER MEMBRANE PROTEIN, PROBABLE PERMEASE"/>
    <property type="match status" value="1"/>
</dbReference>
<reference evidence="3 4" key="1">
    <citation type="journal article" date="2012" name="J. Bacteriol.">
        <title>Complete Genome Sequence of Flavobacterium indicum GPSTA100-9T, Isolated from Warm Spring Water.</title>
        <authorList>
            <person name="Barbier P."/>
            <person name="Houel A."/>
            <person name="Loux V."/>
            <person name="Poulain J."/>
            <person name="Bernardet J.F."/>
            <person name="Touchon M."/>
            <person name="Duchaud E."/>
        </authorList>
    </citation>
    <scope>NUCLEOTIDE SEQUENCE [LARGE SCALE GENOMIC DNA]</scope>
    <source>
        <strain evidence="4">DSM 17447 / CIP 109464 / GPTSA100-9</strain>
    </source>
</reference>
<evidence type="ECO:0000313" key="3">
    <source>
        <dbReference type="EMBL" id="CCG53917.1"/>
    </source>
</evidence>
<dbReference type="Pfam" id="PF02698">
    <property type="entry name" value="DUF218"/>
    <property type="match status" value="1"/>
</dbReference>
<dbReference type="PANTHER" id="PTHR30336:SF6">
    <property type="entry name" value="INTEGRAL MEMBRANE PROTEIN"/>
    <property type="match status" value="1"/>
</dbReference>
<dbReference type="AlphaFoldDB" id="H8XUY9"/>
<dbReference type="KEGG" id="fin:KQS_09940"/>
<sequence length="231" mass="26849">MRTFLKKHFKKLIYLSITFLLIIVSINFYIVQVTKEYIQTDYTKLPNVDAIIVLGAKVHEDRLSYVLESRLVGGINCMLQNKANAILLSGDHGQKNYDEVNSMRKYILRRKFPIRKEQIFMDHAGFDTYDSMYRALHIFGIKSAIIVTQDFHINRSVYIARSLGIKAYGLAIDESMYKYHLQLNWKIREYVTRVKAFKDVLINAQPTFLGEKIPISGNGLKSWDTIKSVKK</sequence>
<protein>
    <recommendedName>
        <fullName evidence="2">DUF218 domain-containing protein</fullName>
    </recommendedName>
</protein>
<evidence type="ECO:0000313" key="4">
    <source>
        <dbReference type="Proteomes" id="UP000007599"/>
    </source>
</evidence>
<evidence type="ECO:0000256" key="1">
    <source>
        <dbReference type="SAM" id="Phobius"/>
    </source>
</evidence>
<dbReference type="InterPro" id="IPR051599">
    <property type="entry name" value="Cell_Envelope_Assoc"/>
</dbReference>
<dbReference type="HOGENOM" id="CLU_051474_0_1_10"/>
<evidence type="ECO:0000259" key="2">
    <source>
        <dbReference type="Pfam" id="PF02698"/>
    </source>
</evidence>
<name>H8XUY9_FLAIG</name>
<dbReference type="eggNOG" id="COG2949">
    <property type="taxonomic scope" value="Bacteria"/>
</dbReference>
<organism evidence="3 4">
    <name type="scientific">Flavobacterium indicum (strain DSM 17447 / CIP 109464 / GPTSA100-9)</name>
    <dbReference type="NCBI Taxonomy" id="1094466"/>
    <lineage>
        <taxon>Bacteria</taxon>
        <taxon>Pseudomonadati</taxon>
        <taxon>Bacteroidota</taxon>
        <taxon>Flavobacteriia</taxon>
        <taxon>Flavobacteriales</taxon>
        <taxon>Flavobacteriaceae</taxon>
        <taxon>Flavobacterium</taxon>
    </lineage>
</organism>
<dbReference type="CDD" id="cd06259">
    <property type="entry name" value="YdcF-like"/>
    <property type="match status" value="1"/>
</dbReference>
<dbReference type="InterPro" id="IPR003848">
    <property type="entry name" value="DUF218"/>
</dbReference>